<name>A0A916YR62_9BACL</name>
<dbReference type="EMBL" id="BMHP01000001">
    <property type="protein sequence ID" value="GGD55699.1"/>
    <property type="molecule type" value="Genomic_DNA"/>
</dbReference>
<dbReference type="AlphaFoldDB" id="A0A916YR62"/>
<keyword evidence="3" id="KW-1185">Reference proteome</keyword>
<protein>
    <submittedName>
        <fullName evidence="2">Aminoglycoside phosphotransferase</fullName>
    </submittedName>
</protein>
<dbReference type="PANTHER" id="PTHR41283">
    <property type="entry name" value="AMINOGLYCOSIDE PHOSPHOTRANSFERASE"/>
    <property type="match status" value="1"/>
</dbReference>
<dbReference type="Pfam" id="PF01636">
    <property type="entry name" value="APH"/>
    <property type="match status" value="1"/>
</dbReference>
<organism evidence="2 3">
    <name type="scientific">Paenibacillus nasutitermitis</name>
    <dbReference type="NCBI Taxonomy" id="1652958"/>
    <lineage>
        <taxon>Bacteria</taxon>
        <taxon>Bacillati</taxon>
        <taxon>Bacillota</taxon>
        <taxon>Bacilli</taxon>
        <taxon>Bacillales</taxon>
        <taxon>Paenibacillaceae</taxon>
        <taxon>Paenibacillus</taxon>
    </lineage>
</organism>
<dbReference type="InterPro" id="IPR002575">
    <property type="entry name" value="Aminoglycoside_PTrfase"/>
</dbReference>
<sequence length="310" mass="35885">MNNNLIEAFKEHIPLLQGCISVEPILKGYSSDNKYLVRMRDDTYLLRSFDLAMLNAKEAEYEALINMMDRGVLCSRPLEFGSLPAHHTGYMVLTYVEGEEASDVLPALSESEQLQIGIAAGQELYKIHEYEAPGDVFPWYDRKMAKHRGYLDKYAASGIKIRNDARLLAFIDDHLELMKNRPNRFQHDDYHVGNLIVKDRRLAGVIDFNRWDWGDPLHDFLKVGMFSAEVSIPFSMGQIRGYHAGREPELDFWRLYSLYLAMCLISSIVWIQQVKPEETDIMMAKINKVMADHDDFGRIIPRWYTGSFDF</sequence>
<dbReference type="Gene3D" id="3.90.1200.10">
    <property type="match status" value="1"/>
</dbReference>
<dbReference type="InterPro" id="IPR011009">
    <property type="entry name" value="Kinase-like_dom_sf"/>
</dbReference>
<reference evidence="2" key="1">
    <citation type="journal article" date="2014" name="Int. J. Syst. Evol. Microbiol.">
        <title>Complete genome sequence of Corynebacterium casei LMG S-19264T (=DSM 44701T), isolated from a smear-ripened cheese.</title>
        <authorList>
            <consortium name="US DOE Joint Genome Institute (JGI-PGF)"/>
            <person name="Walter F."/>
            <person name="Albersmeier A."/>
            <person name="Kalinowski J."/>
            <person name="Ruckert C."/>
        </authorList>
    </citation>
    <scope>NUCLEOTIDE SEQUENCE</scope>
    <source>
        <strain evidence="2">CGMCC 1.15178</strain>
    </source>
</reference>
<gene>
    <name evidence="2" type="ORF">GCM10010911_11740</name>
</gene>
<evidence type="ECO:0000313" key="3">
    <source>
        <dbReference type="Proteomes" id="UP000612456"/>
    </source>
</evidence>
<evidence type="ECO:0000259" key="1">
    <source>
        <dbReference type="Pfam" id="PF01636"/>
    </source>
</evidence>
<reference evidence="2" key="2">
    <citation type="submission" date="2020-09" db="EMBL/GenBank/DDBJ databases">
        <authorList>
            <person name="Sun Q."/>
            <person name="Zhou Y."/>
        </authorList>
    </citation>
    <scope>NUCLEOTIDE SEQUENCE</scope>
    <source>
        <strain evidence="2">CGMCC 1.15178</strain>
    </source>
</reference>
<dbReference type="Proteomes" id="UP000612456">
    <property type="component" value="Unassembled WGS sequence"/>
</dbReference>
<dbReference type="SUPFAM" id="SSF56112">
    <property type="entry name" value="Protein kinase-like (PK-like)"/>
    <property type="match status" value="1"/>
</dbReference>
<dbReference type="PANTHER" id="PTHR41283:SF1">
    <property type="entry name" value="AMINOGLYCOSIDE PHOSPHOTRANSFERASE DOMAIN-CONTAINING PROTEIN"/>
    <property type="match status" value="1"/>
</dbReference>
<proteinExistence type="predicted"/>
<evidence type="ECO:0000313" key="2">
    <source>
        <dbReference type="EMBL" id="GGD55699.1"/>
    </source>
</evidence>
<accession>A0A916YR62</accession>
<comment type="caution">
    <text evidence="2">The sequence shown here is derived from an EMBL/GenBank/DDBJ whole genome shotgun (WGS) entry which is preliminary data.</text>
</comment>
<feature type="domain" description="Aminoglycoside phosphotransferase" evidence="1">
    <location>
        <begin position="22"/>
        <end position="247"/>
    </location>
</feature>
<dbReference type="RefSeq" id="WP_188989995.1">
    <property type="nucleotide sequence ID" value="NZ_BMHP01000001.1"/>
</dbReference>